<dbReference type="InterPro" id="IPR035965">
    <property type="entry name" value="PAS-like_dom_sf"/>
</dbReference>
<dbReference type="Pfam" id="PF00158">
    <property type="entry name" value="Sigma54_activat"/>
    <property type="match status" value="1"/>
</dbReference>
<keyword evidence="8" id="KW-1185">Reference proteome</keyword>
<evidence type="ECO:0000256" key="2">
    <source>
        <dbReference type="ARBA" id="ARBA00022840"/>
    </source>
</evidence>
<dbReference type="SMART" id="SM00091">
    <property type="entry name" value="PAS"/>
    <property type="match status" value="1"/>
</dbReference>
<dbReference type="InterPro" id="IPR025944">
    <property type="entry name" value="Sigma_54_int_dom_CS"/>
</dbReference>
<dbReference type="InterPro" id="IPR013767">
    <property type="entry name" value="PAS_fold"/>
</dbReference>
<dbReference type="InterPro" id="IPR000014">
    <property type="entry name" value="PAS"/>
</dbReference>
<evidence type="ECO:0000313" key="8">
    <source>
        <dbReference type="Proteomes" id="UP001596071"/>
    </source>
</evidence>
<name>A0ABW0TYM1_9BACL</name>
<evidence type="ECO:0000259" key="6">
    <source>
        <dbReference type="PROSITE" id="PS50112"/>
    </source>
</evidence>
<dbReference type="Pfam" id="PF02954">
    <property type="entry name" value="HTH_8"/>
    <property type="match status" value="1"/>
</dbReference>
<gene>
    <name evidence="7" type="ORF">ACFPTP_11400</name>
</gene>
<dbReference type="InterPro" id="IPR058031">
    <property type="entry name" value="AAA_lid_NorR"/>
</dbReference>
<dbReference type="CDD" id="cd00009">
    <property type="entry name" value="AAA"/>
    <property type="match status" value="1"/>
</dbReference>
<evidence type="ECO:0000259" key="5">
    <source>
        <dbReference type="PROSITE" id="PS50045"/>
    </source>
</evidence>
<dbReference type="PROSITE" id="PS50112">
    <property type="entry name" value="PAS"/>
    <property type="match status" value="1"/>
</dbReference>
<dbReference type="Pfam" id="PF25601">
    <property type="entry name" value="AAA_lid_14"/>
    <property type="match status" value="1"/>
</dbReference>
<evidence type="ECO:0000313" key="7">
    <source>
        <dbReference type="EMBL" id="MFC5603827.1"/>
    </source>
</evidence>
<dbReference type="Pfam" id="PF00989">
    <property type="entry name" value="PAS"/>
    <property type="match status" value="1"/>
</dbReference>
<dbReference type="InterPro" id="IPR002078">
    <property type="entry name" value="Sigma_54_int"/>
</dbReference>
<dbReference type="PROSITE" id="PS00675">
    <property type="entry name" value="SIGMA54_INTERACT_1"/>
    <property type="match status" value="1"/>
</dbReference>
<dbReference type="Gene3D" id="3.30.450.20">
    <property type="entry name" value="PAS domain"/>
    <property type="match status" value="1"/>
</dbReference>
<feature type="domain" description="Sigma-54 factor interaction" evidence="5">
    <location>
        <begin position="145"/>
        <end position="371"/>
    </location>
</feature>
<keyword evidence="2" id="KW-0067">ATP-binding</keyword>
<dbReference type="PROSITE" id="PS50045">
    <property type="entry name" value="SIGMA54_INTERACT_4"/>
    <property type="match status" value="1"/>
</dbReference>
<dbReference type="SUPFAM" id="SSF46689">
    <property type="entry name" value="Homeodomain-like"/>
    <property type="match status" value="1"/>
</dbReference>
<organism evidence="7 8">
    <name type="scientific">Sporosarcina koreensis</name>
    <dbReference type="NCBI Taxonomy" id="334735"/>
    <lineage>
        <taxon>Bacteria</taxon>
        <taxon>Bacillati</taxon>
        <taxon>Bacillota</taxon>
        <taxon>Bacilli</taxon>
        <taxon>Bacillales</taxon>
        <taxon>Caryophanaceae</taxon>
        <taxon>Sporosarcina</taxon>
    </lineage>
</organism>
<dbReference type="Gene3D" id="3.40.50.300">
    <property type="entry name" value="P-loop containing nucleotide triphosphate hydrolases"/>
    <property type="match status" value="1"/>
</dbReference>
<sequence length="446" mass="50812">MKSVTDRLTESVLMEILENAFQWFVVVDKEANILYINEEYCKFLETTREEAIGKPVNEVIENTRMHEVIETGEEHIASPHFIKGTYMLANRVPLRVDGETVGAFGSVIFRDLHDWHNLSSHVRTTMEKIKIGQATEKTTFQLQDILGTSDSIKSIKETIRMIAPSDLPVLIQGESGTGKEMFAQSIHHLSSRSEKPFVKVNCAAIPAEFLELELFGSVGSTDQIQRKGRFQQAEGGTLFLDDLGDMPLSMQVKLLRVLQEGTIEPIGSHHAKKVNVRIIAAVNQPLKNLLESGKFREDLYYRIHAITLQIPPLRQRMDDFKEIANHFFHETIAKVGNRNLSIAPETMHYLQEYSWPGNVRELQNVVQAAVYLTNGNVIEPSVLPQEVRVKSGYYTRNTLTLQQAVEQMERNIISETLQMHPNKREAAKVLGLSRSTFYEKLKKYEF</sequence>
<feature type="domain" description="PAS" evidence="6">
    <location>
        <begin position="9"/>
        <end position="79"/>
    </location>
</feature>
<dbReference type="SUPFAM" id="SSF55785">
    <property type="entry name" value="PYP-like sensor domain (PAS domain)"/>
    <property type="match status" value="1"/>
</dbReference>
<evidence type="ECO:0000256" key="4">
    <source>
        <dbReference type="ARBA" id="ARBA00023163"/>
    </source>
</evidence>
<dbReference type="RefSeq" id="WP_381444934.1">
    <property type="nucleotide sequence ID" value="NZ_JBHSNP010000025.1"/>
</dbReference>
<dbReference type="InterPro" id="IPR009057">
    <property type="entry name" value="Homeodomain-like_sf"/>
</dbReference>
<proteinExistence type="predicted"/>
<dbReference type="PROSITE" id="PS00688">
    <property type="entry name" value="SIGMA54_INTERACT_3"/>
    <property type="match status" value="1"/>
</dbReference>
<keyword evidence="4" id="KW-0804">Transcription</keyword>
<dbReference type="EMBL" id="JBHSNP010000025">
    <property type="protein sequence ID" value="MFC5603827.1"/>
    <property type="molecule type" value="Genomic_DNA"/>
</dbReference>
<dbReference type="SUPFAM" id="SSF52540">
    <property type="entry name" value="P-loop containing nucleoside triphosphate hydrolases"/>
    <property type="match status" value="1"/>
</dbReference>
<dbReference type="PRINTS" id="PR01590">
    <property type="entry name" value="HTHFIS"/>
</dbReference>
<comment type="caution">
    <text evidence="7">The sequence shown here is derived from an EMBL/GenBank/DDBJ whole genome shotgun (WGS) entry which is preliminary data.</text>
</comment>
<evidence type="ECO:0000256" key="1">
    <source>
        <dbReference type="ARBA" id="ARBA00022741"/>
    </source>
</evidence>
<protein>
    <submittedName>
        <fullName evidence="7">Sigma-54 interaction domain-containing protein</fullName>
    </submittedName>
</protein>
<dbReference type="CDD" id="cd00130">
    <property type="entry name" value="PAS"/>
    <property type="match status" value="1"/>
</dbReference>
<dbReference type="Proteomes" id="UP001596071">
    <property type="component" value="Unassembled WGS sequence"/>
</dbReference>
<dbReference type="InterPro" id="IPR027417">
    <property type="entry name" value="P-loop_NTPase"/>
</dbReference>
<reference evidence="8" key="1">
    <citation type="journal article" date="2019" name="Int. J. Syst. Evol. Microbiol.">
        <title>The Global Catalogue of Microorganisms (GCM) 10K type strain sequencing project: providing services to taxonomists for standard genome sequencing and annotation.</title>
        <authorList>
            <consortium name="The Broad Institute Genomics Platform"/>
            <consortium name="The Broad Institute Genome Sequencing Center for Infectious Disease"/>
            <person name="Wu L."/>
            <person name="Ma J."/>
        </authorList>
    </citation>
    <scope>NUCLEOTIDE SEQUENCE [LARGE SCALE GENOMIC DNA]</scope>
    <source>
        <strain evidence="8">KACC 11299</strain>
    </source>
</reference>
<dbReference type="SMART" id="SM00382">
    <property type="entry name" value="AAA"/>
    <property type="match status" value="1"/>
</dbReference>
<dbReference type="PANTHER" id="PTHR32071">
    <property type="entry name" value="TRANSCRIPTIONAL REGULATORY PROTEIN"/>
    <property type="match status" value="1"/>
</dbReference>
<accession>A0ABW0TYM1</accession>
<evidence type="ECO:0000256" key="3">
    <source>
        <dbReference type="ARBA" id="ARBA00023015"/>
    </source>
</evidence>
<dbReference type="InterPro" id="IPR002197">
    <property type="entry name" value="HTH_Fis"/>
</dbReference>
<dbReference type="InterPro" id="IPR003593">
    <property type="entry name" value="AAA+_ATPase"/>
</dbReference>
<dbReference type="Gene3D" id="1.10.10.60">
    <property type="entry name" value="Homeodomain-like"/>
    <property type="match status" value="1"/>
</dbReference>
<keyword evidence="1" id="KW-0547">Nucleotide-binding</keyword>
<dbReference type="InterPro" id="IPR025662">
    <property type="entry name" value="Sigma_54_int_dom_ATP-bd_1"/>
</dbReference>
<dbReference type="Gene3D" id="1.10.8.60">
    <property type="match status" value="1"/>
</dbReference>
<dbReference type="NCBIfam" id="TIGR00229">
    <property type="entry name" value="sensory_box"/>
    <property type="match status" value="1"/>
</dbReference>
<keyword evidence="3" id="KW-0805">Transcription regulation</keyword>